<organism evidence="2 3">
    <name type="scientific">Methylovulum psychrotolerans</name>
    <dbReference type="NCBI Taxonomy" id="1704499"/>
    <lineage>
        <taxon>Bacteria</taxon>
        <taxon>Pseudomonadati</taxon>
        <taxon>Pseudomonadota</taxon>
        <taxon>Gammaproteobacteria</taxon>
        <taxon>Methylococcales</taxon>
        <taxon>Methylococcaceae</taxon>
        <taxon>Methylovulum</taxon>
    </lineage>
</organism>
<evidence type="ECO:0000256" key="1">
    <source>
        <dbReference type="SAM" id="SignalP"/>
    </source>
</evidence>
<dbReference type="AlphaFoldDB" id="A0A1Z4BXT5"/>
<evidence type="ECO:0008006" key="4">
    <source>
        <dbReference type="Google" id="ProtNLM"/>
    </source>
</evidence>
<proteinExistence type="predicted"/>
<feature type="signal peptide" evidence="1">
    <location>
        <begin position="1"/>
        <end position="21"/>
    </location>
</feature>
<name>A0A1Z4BXT5_9GAMM</name>
<dbReference type="KEGG" id="mpsy:CEK71_08255"/>
<sequence>MIKPLTLIGLLWILFSSTGRAAPLSGEDVKWLNRVTYGIDNATVTAYLAQGRAQYLNRQLQKYVDDHVPAPVADLIAAMRISQEPPKMAALAMQDENRRVNKLPIEERQPAKLLLNQQVGGKMLEAMQRHLLRAVYSPAQLKEQMVWFWFNHFNVAKDKAPMVKILLADYEDRALRPNALGRFRDLVMATLQHPAMLVYLDNTQNAANKINENYARELMELHTLGVDGGYVQQDVQALAHILTGVGMNWSDHFPHLSEQMQPYYRHDGGFEFNPNRHDFSDKVFLGKTIKGNGFAEVEQAVDMLVRHPATARFICHKLAVYWVADAPPPDLEVRMVKVFSATDGDIAATLRVLFESPAFTASLGTKVKDPMHYVVSALRFAYEDRPMSYMQPAANWLNDLGEPLFGHDTPDGYGMTEKDWLSPGQLTRRFEIAQRIGGGKAPLTGQGVDPKTLTAPVLTNRLYYQAFEPYWSAQTKAALAKATSQPEWNGFFLSAPEFMYH</sequence>
<reference evidence="2 3" key="1">
    <citation type="submission" date="2017-06" db="EMBL/GenBank/DDBJ databases">
        <title>Genome Sequencing of the methanotroph Methylovulum psychrotolerants str. HV10-M2 isolated from a high-altitude environment.</title>
        <authorList>
            <person name="Mateos-Rivera A."/>
        </authorList>
    </citation>
    <scope>NUCLEOTIDE SEQUENCE [LARGE SCALE GENOMIC DNA]</scope>
    <source>
        <strain evidence="2 3">HV10_M2</strain>
    </source>
</reference>
<accession>A0A1Z4BXT5</accession>
<protein>
    <recommendedName>
        <fullName evidence="4">DUF1800 domain-containing protein</fullName>
    </recommendedName>
</protein>
<feature type="chain" id="PRO_5012938667" description="DUF1800 domain-containing protein" evidence="1">
    <location>
        <begin position="22"/>
        <end position="501"/>
    </location>
</feature>
<keyword evidence="3" id="KW-1185">Reference proteome</keyword>
<keyword evidence="1" id="KW-0732">Signal</keyword>
<dbReference type="Proteomes" id="UP000197019">
    <property type="component" value="Chromosome"/>
</dbReference>
<gene>
    <name evidence="2" type="ORF">CEK71_08255</name>
</gene>
<evidence type="ECO:0000313" key="3">
    <source>
        <dbReference type="Proteomes" id="UP000197019"/>
    </source>
</evidence>
<dbReference type="Pfam" id="PF08811">
    <property type="entry name" value="DUF1800"/>
    <property type="match status" value="1"/>
</dbReference>
<dbReference type="OrthoDB" id="9772295at2"/>
<dbReference type="RefSeq" id="WP_088618946.1">
    <property type="nucleotide sequence ID" value="NZ_CP022129.1"/>
</dbReference>
<dbReference type="InterPro" id="IPR014917">
    <property type="entry name" value="DUF1800"/>
</dbReference>
<evidence type="ECO:0000313" key="2">
    <source>
        <dbReference type="EMBL" id="ASF46072.1"/>
    </source>
</evidence>
<dbReference type="EMBL" id="CP022129">
    <property type="protein sequence ID" value="ASF46072.1"/>
    <property type="molecule type" value="Genomic_DNA"/>
</dbReference>